<accession>A0AAD6ZA58</accession>
<evidence type="ECO:0000256" key="2">
    <source>
        <dbReference type="SAM" id="SignalP"/>
    </source>
</evidence>
<feature type="signal peptide" evidence="2">
    <location>
        <begin position="1"/>
        <end position="22"/>
    </location>
</feature>
<comment type="caution">
    <text evidence="3">The sequence shown here is derived from an EMBL/GenBank/DDBJ whole genome shotgun (WGS) entry which is preliminary data.</text>
</comment>
<evidence type="ECO:0000313" key="4">
    <source>
        <dbReference type="Proteomes" id="UP001218218"/>
    </source>
</evidence>
<dbReference type="AlphaFoldDB" id="A0AAD6ZA58"/>
<name>A0AAD6ZA58_9AGAR</name>
<feature type="compositionally biased region" description="Polar residues" evidence="1">
    <location>
        <begin position="223"/>
        <end position="232"/>
    </location>
</feature>
<dbReference type="EMBL" id="JARIHO010000071">
    <property type="protein sequence ID" value="KAJ7312602.1"/>
    <property type="molecule type" value="Genomic_DNA"/>
</dbReference>
<dbReference type="Proteomes" id="UP001218218">
    <property type="component" value="Unassembled WGS sequence"/>
</dbReference>
<keyword evidence="2" id="KW-0732">Signal</keyword>
<feature type="compositionally biased region" description="Basic residues" evidence="1">
    <location>
        <begin position="282"/>
        <end position="292"/>
    </location>
</feature>
<feature type="region of interest" description="Disordered" evidence="1">
    <location>
        <begin position="206"/>
        <end position="292"/>
    </location>
</feature>
<sequence>MPSTLWCRACMSICTQIFLAAAGDKAGAGDGRAPQCGLVFEASALEGGEGCRWNADTHSACSSVQEANAQSWCRAHRMQIGRSSLAATMRAGLGWGRLMGEVMVVLVGCIWRNGVNIQTQKYLDLTNRETSIRKMNAASSMSPARAKAKPRMDAMKGSSSMEHVILTIGESWRKGWRRVHIWASEIQSSTVMTCIQICLTSEVECEKQRGKMHSGASRWSGEARTQTSATSPRSKDDAQAPHQRARTVGGRVHMKLEKNQPQGSTREKPSKTKLLGEVQAKTGRKRRKFKMS</sequence>
<feature type="chain" id="PRO_5041901402" evidence="2">
    <location>
        <begin position="23"/>
        <end position="292"/>
    </location>
</feature>
<evidence type="ECO:0000256" key="1">
    <source>
        <dbReference type="SAM" id="MobiDB-lite"/>
    </source>
</evidence>
<proteinExistence type="predicted"/>
<keyword evidence="4" id="KW-1185">Reference proteome</keyword>
<protein>
    <submittedName>
        <fullName evidence="3">Uncharacterized protein</fullName>
    </submittedName>
</protein>
<feature type="region of interest" description="Disordered" evidence="1">
    <location>
        <begin position="136"/>
        <end position="156"/>
    </location>
</feature>
<organism evidence="3 4">
    <name type="scientific">Mycena albidolilacea</name>
    <dbReference type="NCBI Taxonomy" id="1033008"/>
    <lineage>
        <taxon>Eukaryota</taxon>
        <taxon>Fungi</taxon>
        <taxon>Dikarya</taxon>
        <taxon>Basidiomycota</taxon>
        <taxon>Agaricomycotina</taxon>
        <taxon>Agaricomycetes</taxon>
        <taxon>Agaricomycetidae</taxon>
        <taxon>Agaricales</taxon>
        <taxon>Marasmiineae</taxon>
        <taxon>Mycenaceae</taxon>
        <taxon>Mycena</taxon>
    </lineage>
</organism>
<evidence type="ECO:0000313" key="3">
    <source>
        <dbReference type="EMBL" id="KAJ7312602.1"/>
    </source>
</evidence>
<gene>
    <name evidence="3" type="ORF">DFH08DRAFT_822043</name>
</gene>
<reference evidence="3" key="1">
    <citation type="submission" date="2023-03" db="EMBL/GenBank/DDBJ databases">
        <title>Massive genome expansion in bonnet fungi (Mycena s.s.) driven by repeated elements and novel gene families across ecological guilds.</title>
        <authorList>
            <consortium name="Lawrence Berkeley National Laboratory"/>
            <person name="Harder C.B."/>
            <person name="Miyauchi S."/>
            <person name="Viragh M."/>
            <person name="Kuo A."/>
            <person name="Thoen E."/>
            <person name="Andreopoulos B."/>
            <person name="Lu D."/>
            <person name="Skrede I."/>
            <person name="Drula E."/>
            <person name="Henrissat B."/>
            <person name="Morin E."/>
            <person name="Kohler A."/>
            <person name="Barry K."/>
            <person name="LaButti K."/>
            <person name="Morin E."/>
            <person name="Salamov A."/>
            <person name="Lipzen A."/>
            <person name="Mereny Z."/>
            <person name="Hegedus B."/>
            <person name="Baldrian P."/>
            <person name="Stursova M."/>
            <person name="Weitz H."/>
            <person name="Taylor A."/>
            <person name="Grigoriev I.V."/>
            <person name="Nagy L.G."/>
            <person name="Martin F."/>
            <person name="Kauserud H."/>
        </authorList>
    </citation>
    <scope>NUCLEOTIDE SEQUENCE</scope>
    <source>
        <strain evidence="3">CBHHK002</strain>
    </source>
</reference>